<comment type="subcellular location">
    <subcellularLocation>
        <location evidence="1">Membrane</location>
        <topology evidence="1">Multi-pass membrane protein</topology>
    </subcellularLocation>
</comment>
<dbReference type="GO" id="GO:0005886">
    <property type="term" value="C:plasma membrane"/>
    <property type="evidence" value="ECO:0007669"/>
    <property type="project" value="TreeGrafter"/>
</dbReference>
<keyword evidence="9" id="KW-1185">Reference proteome</keyword>
<reference evidence="8 9" key="1">
    <citation type="submission" date="2018-05" db="EMBL/GenBank/DDBJ databases">
        <title>Draft Genome Sequences for a Diverse set of 7 Haemophilus Species.</title>
        <authorList>
            <person name="Nichols M."/>
            <person name="Topaz N."/>
            <person name="Wang X."/>
            <person name="Wang X."/>
            <person name="Boxrud D."/>
        </authorList>
    </citation>
    <scope>NUCLEOTIDE SEQUENCE [LARGE SCALE GENOMIC DNA]</scope>
    <source>
        <strain evidence="8 9">C2014016342</strain>
    </source>
</reference>
<feature type="transmembrane region" description="Helical" evidence="6">
    <location>
        <begin position="291"/>
        <end position="308"/>
    </location>
</feature>
<gene>
    <name evidence="8" type="ORF">DPV92_09315</name>
</gene>
<dbReference type="STRING" id="736.B0184_08580"/>
<feature type="transmembrane region" description="Helical" evidence="6">
    <location>
        <begin position="167"/>
        <end position="187"/>
    </location>
</feature>
<feature type="transmembrane region" description="Helical" evidence="6">
    <location>
        <begin position="85"/>
        <end position="105"/>
    </location>
</feature>
<keyword evidence="5 6" id="KW-0472">Membrane</keyword>
<evidence type="ECO:0000313" key="9">
    <source>
        <dbReference type="Proteomes" id="UP000253945"/>
    </source>
</evidence>
<comment type="caution">
    <text evidence="8">The sequence shown here is derived from an EMBL/GenBank/DDBJ whole genome shotgun (WGS) entry which is preliminary data.</text>
</comment>
<dbReference type="NCBIfam" id="TIGR00785">
    <property type="entry name" value="dass"/>
    <property type="match status" value="1"/>
</dbReference>
<evidence type="ECO:0000259" key="7">
    <source>
        <dbReference type="Pfam" id="PF03600"/>
    </source>
</evidence>
<evidence type="ECO:0000313" key="8">
    <source>
        <dbReference type="EMBL" id="RDF08192.1"/>
    </source>
</evidence>
<feature type="transmembrane region" description="Helical" evidence="6">
    <location>
        <begin position="41"/>
        <end position="73"/>
    </location>
</feature>
<name>A0A369ZQW8_9PAST</name>
<dbReference type="AlphaFoldDB" id="A0A369ZQW8"/>
<sequence length="463" mass="50351">MSSTTKKPTRGYIILALDFLLFLILIKTLPFTPMENRGLALLVFIGVLWLTEAFNITITSLMVPILAIGLNVLPTKAAFAPFSEPIIFMFFGGFVLAAVMNIQKLDLWIANHIIRLARGNLKLTVLYLFAATAGLSLFINNTAVAAMMLPLTLGILKKVDLKTNRALYVFVLLGIAFSASIGGIGTLTGSAPNAILASQLKITFSEWLFYGVPVTILLMIGMVFSLLVILRPNFNVPFEIAFEEIPMTDKRKITLAVFVIAAFFLVFGSWLEPMIRSTLELSQPIKNFDAVVAMTAVIILCVTHTATWSEIQDRTEWGVLMLFGGGLVLGIVLKETGASKILADTIVSYIGVQHWLVMTLVLTAFIVFLTEFTSNTATAALMIPIFISVAEGVGLPPVSLAAIVACSASCAFMLPIATPPNAIVFSTGYIKQGEMVKVGFLLNIISTLVIGGLTYFFWINWGK</sequence>
<feature type="transmembrane region" description="Helical" evidence="6">
    <location>
        <begin position="400"/>
        <end position="417"/>
    </location>
</feature>
<protein>
    <submittedName>
        <fullName evidence="8">SLC13/DASS family transporter</fullName>
    </submittedName>
</protein>
<dbReference type="PANTHER" id="PTHR10283">
    <property type="entry name" value="SOLUTE CARRIER FAMILY 13 MEMBER"/>
    <property type="match status" value="1"/>
</dbReference>
<dbReference type="PANTHER" id="PTHR10283:SF82">
    <property type="entry name" value="SOLUTE CARRIER FAMILY 13 MEMBER 2"/>
    <property type="match status" value="1"/>
</dbReference>
<proteinExistence type="predicted"/>
<evidence type="ECO:0000256" key="3">
    <source>
        <dbReference type="ARBA" id="ARBA00022692"/>
    </source>
</evidence>
<feature type="transmembrane region" description="Helical" evidence="6">
    <location>
        <begin position="346"/>
        <end position="369"/>
    </location>
</feature>
<dbReference type="InterPro" id="IPR004680">
    <property type="entry name" value="Cit_transptr-like_dom"/>
</dbReference>
<dbReference type="CDD" id="cd01115">
    <property type="entry name" value="SLC13_permease"/>
    <property type="match status" value="1"/>
</dbReference>
<evidence type="ECO:0000256" key="1">
    <source>
        <dbReference type="ARBA" id="ARBA00004141"/>
    </source>
</evidence>
<dbReference type="InterPro" id="IPR001898">
    <property type="entry name" value="SLC13A/DASS"/>
</dbReference>
<evidence type="ECO:0000256" key="5">
    <source>
        <dbReference type="ARBA" id="ARBA00023136"/>
    </source>
</evidence>
<evidence type="ECO:0000256" key="2">
    <source>
        <dbReference type="ARBA" id="ARBA00022448"/>
    </source>
</evidence>
<feature type="transmembrane region" description="Helical" evidence="6">
    <location>
        <begin position="438"/>
        <end position="458"/>
    </location>
</feature>
<feature type="transmembrane region" description="Helical" evidence="6">
    <location>
        <begin position="12"/>
        <end position="29"/>
    </location>
</feature>
<evidence type="ECO:0000256" key="6">
    <source>
        <dbReference type="SAM" id="Phobius"/>
    </source>
</evidence>
<feature type="transmembrane region" description="Helical" evidence="6">
    <location>
        <begin position="207"/>
        <end position="230"/>
    </location>
</feature>
<keyword evidence="3 6" id="KW-0812">Transmembrane</keyword>
<dbReference type="RefSeq" id="WP_111354631.1">
    <property type="nucleotide sequence ID" value="NZ_QEQF01000012.1"/>
</dbReference>
<accession>A0A369ZQW8</accession>
<feature type="transmembrane region" description="Helical" evidence="6">
    <location>
        <begin position="317"/>
        <end position="334"/>
    </location>
</feature>
<dbReference type="GO" id="GO:0015141">
    <property type="term" value="F:succinate transmembrane transporter activity"/>
    <property type="evidence" value="ECO:0007669"/>
    <property type="project" value="UniProtKB-ARBA"/>
</dbReference>
<evidence type="ECO:0000256" key="4">
    <source>
        <dbReference type="ARBA" id="ARBA00022989"/>
    </source>
</evidence>
<dbReference type="EMBL" id="QEQF01000012">
    <property type="protein sequence ID" value="RDF08192.1"/>
    <property type="molecule type" value="Genomic_DNA"/>
</dbReference>
<dbReference type="PROSITE" id="PS01271">
    <property type="entry name" value="NA_SULFATE"/>
    <property type="match status" value="1"/>
</dbReference>
<dbReference type="Proteomes" id="UP000253945">
    <property type="component" value="Unassembled WGS sequence"/>
</dbReference>
<dbReference type="Pfam" id="PF03600">
    <property type="entry name" value="CitMHS"/>
    <property type="match status" value="1"/>
</dbReference>
<keyword evidence="2" id="KW-0813">Transport</keyword>
<feature type="transmembrane region" description="Helical" evidence="6">
    <location>
        <begin position="376"/>
        <end position="394"/>
    </location>
</feature>
<feature type="domain" description="Citrate transporter-like" evidence="7">
    <location>
        <begin position="47"/>
        <end position="397"/>
    </location>
</feature>
<feature type="transmembrane region" description="Helical" evidence="6">
    <location>
        <begin position="253"/>
        <end position="271"/>
    </location>
</feature>
<dbReference type="InterPro" id="IPR031312">
    <property type="entry name" value="Na/sul_symport_CS"/>
</dbReference>
<feature type="transmembrane region" description="Helical" evidence="6">
    <location>
        <begin position="125"/>
        <end position="155"/>
    </location>
</feature>
<organism evidence="8 9">
    <name type="scientific">Haemophilus paraphrohaemolyticus</name>
    <dbReference type="NCBI Taxonomy" id="736"/>
    <lineage>
        <taxon>Bacteria</taxon>
        <taxon>Pseudomonadati</taxon>
        <taxon>Pseudomonadota</taxon>
        <taxon>Gammaproteobacteria</taxon>
        <taxon>Pasteurellales</taxon>
        <taxon>Pasteurellaceae</taxon>
        <taxon>Haemophilus</taxon>
    </lineage>
</organism>
<keyword evidence="4 6" id="KW-1133">Transmembrane helix</keyword>